<protein>
    <submittedName>
        <fullName evidence="1">Uncharacterized protein</fullName>
    </submittedName>
</protein>
<reference evidence="1" key="1">
    <citation type="submission" date="2018-05" db="EMBL/GenBank/DDBJ databases">
        <authorList>
            <person name="Lanie J.A."/>
            <person name="Ng W.-L."/>
            <person name="Kazmierczak K.M."/>
            <person name="Andrzejewski T.M."/>
            <person name="Davidsen T.M."/>
            <person name="Wayne K.J."/>
            <person name="Tettelin H."/>
            <person name="Glass J.I."/>
            <person name="Rusch D."/>
            <person name="Podicherti R."/>
            <person name="Tsui H.-C.T."/>
            <person name="Winkler M.E."/>
        </authorList>
    </citation>
    <scope>NUCLEOTIDE SEQUENCE</scope>
</reference>
<proteinExistence type="predicted"/>
<evidence type="ECO:0000313" key="1">
    <source>
        <dbReference type="EMBL" id="SVD29028.1"/>
    </source>
</evidence>
<organism evidence="1">
    <name type="scientific">marine metagenome</name>
    <dbReference type="NCBI Taxonomy" id="408172"/>
    <lineage>
        <taxon>unclassified sequences</taxon>
        <taxon>metagenomes</taxon>
        <taxon>ecological metagenomes</taxon>
    </lineage>
</organism>
<name>A0A382U5R5_9ZZZZ</name>
<sequence>MSRFYRCAQNARRPQFYPLGDGVSGGTPIRGGRCGKRGRAQRRHARLFASIGLL</sequence>
<feature type="non-terminal residue" evidence="1">
    <location>
        <position position="54"/>
    </location>
</feature>
<feature type="non-terminal residue" evidence="1">
    <location>
        <position position="1"/>
    </location>
</feature>
<accession>A0A382U5R5</accession>
<gene>
    <name evidence="1" type="ORF">METZ01_LOCUS381882</name>
</gene>
<dbReference type="EMBL" id="UINC01141348">
    <property type="protein sequence ID" value="SVD29028.1"/>
    <property type="molecule type" value="Genomic_DNA"/>
</dbReference>
<dbReference type="AlphaFoldDB" id="A0A382U5R5"/>